<evidence type="ECO:0000313" key="5">
    <source>
        <dbReference type="EMBL" id="MCW2282236.1"/>
    </source>
</evidence>
<protein>
    <submittedName>
        <fullName evidence="5">Repeat protein (TIGR02543 family)</fullName>
    </submittedName>
</protein>
<comment type="subcellular location">
    <subcellularLocation>
        <location evidence="1">Cell envelope</location>
    </subcellularLocation>
</comment>
<dbReference type="Pfam" id="PF09479">
    <property type="entry name" value="Flg_new"/>
    <property type="match status" value="1"/>
</dbReference>
<gene>
    <name evidence="5" type="ORF">M2256_002781</name>
</gene>
<dbReference type="RefSeq" id="WP_264654128.1">
    <property type="nucleotide sequence ID" value="NZ_JAOQNN010000003.1"/>
</dbReference>
<accession>A0AAW5TVS3</accession>
<proteinExistence type="predicted"/>
<dbReference type="EMBL" id="JAOQNN010000003">
    <property type="protein sequence ID" value="MCW2282236.1"/>
    <property type="molecule type" value="Genomic_DNA"/>
</dbReference>
<comment type="caution">
    <text evidence="5">The sequence shown here is derived from an EMBL/GenBank/DDBJ whole genome shotgun (WGS) entry which is preliminary data.</text>
</comment>
<feature type="domain" description="DUF5648" evidence="3">
    <location>
        <begin position="275"/>
        <end position="405"/>
    </location>
</feature>
<evidence type="ECO:0000259" key="4">
    <source>
        <dbReference type="Pfam" id="PF18998"/>
    </source>
</evidence>
<dbReference type="Pfam" id="PF07523">
    <property type="entry name" value="Big_3"/>
    <property type="match status" value="1"/>
</dbReference>
<dbReference type="Gene3D" id="2.60.40.10">
    <property type="entry name" value="Immunoglobulins"/>
    <property type="match status" value="1"/>
</dbReference>
<evidence type="ECO:0000259" key="2">
    <source>
        <dbReference type="Pfam" id="PF07523"/>
    </source>
</evidence>
<dbReference type="Proteomes" id="UP001207687">
    <property type="component" value="Unassembled WGS sequence"/>
</dbReference>
<dbReference type="AlphaFoldDB" id="A0AAW5TVS3"/>
<sequence length="407" mass="46040">MKKFFKFLLLGIFVSKIFIPLVVFANTEGNTIITYDSSLPEITKHKVEFTHDQNGQLQGNTLLYVQEGFPIKFVDVPTPIPEKGYVFDKWINKTNTPPSTVLDWSLEIINKPTTFFASFKKDFTTLNVKDVTIQEGTEWKPEDNFISATDADGKDVNFNDIVVKGAEFVDVNKVGSYSVIFEYGGLTKTVSVIVKSKPIKNYTVTFKSDSGGTLSGKTSQRVAEGSKISSIPVVKSNKGYNFLGWYQGNIKVDPNRVIITKDTVFTAKFTEIKVAMYRLYNPNSGEHFYTASSYERDSLKKSGWRYEGIGWYGPANGNGKPVYRLYNPNAGDHHYTLSSYERDSLKKSGWRYEGVGWYSKGTVPLYRQYNPNAKSGAHNYTTNKFENDMLIKVGWRAEGIGWYALSR</sequence>
<evidence type="ECO:0000313" key="6">
    <source>
        <dbReference type="Proteomes" id="UP001207687"/>
    </source>
</evidence>
<dbReference type="InterPro" id="IPR022038">
    <property type="entry name" value="Ig-like_bact"/>
</dbReference>
<evidence type="ECO:0000259" key="3">
    <source>
        <dbReference type="Pfam" id="PF18885"/>
    </source>
</evidence>
<reference evidence="5" key="1">
    <citation type="submission" date="2023-08" db="EMBL/GenBank/DDBJ databases">
        <title>Genomic analyses of the natural microbiome of Caenorhabditis elegans.</title>
        <authorList>
            <person name="Samuel B."/>
        </authorList>
    </citation>
    <scope>NUCLEOTIDE SEQUENCE</scope>
    <source>
        <strain evidence="5">BIGb0220</strain>
    </source>
</reference>
<dbReference type="InterPro" id="IPR013378">
    <property type="entry name" value="InlB-like_B-rpt"/>
</dbReference>
<organism evidence="5 6">
    <name type="scientific">Lactococcus lactis</name>
    <dbReference type="NCBI Taxonomy" id="1358"/>
    <lineage>
        <taxon>Bacteria</taxon>
        <taxon>Bacillati</taxon>
        <taxon>Bacillota</taxon>
        <taxon>Bacilli</taxon>
        <taxon>Lactobacillales</taxon>
        <taxon>Streptococcaceae</taxon>
        <taxon>Lactococcus</taxon>
    </lineage>
</organism>
<feature type="domain" description="Ig-like" evidence="2">
    <location>
        <begin position="127"/>
        <end position="194"/>
    </location>
</feature>
<dbReference type="InterPro" id="IPR044060">
    <property type="entry name" value="Bacterial_rp_domain"/>
</dbReference>
<feature type="domain" description="Bacterial repeat" evidence="4">
    <location>
        <begin position="46"/>
        <end position="121"/>
    </location>
</feature>
<dbReference type="InterPro" id="IPR013783">
    <property type="entry name" value="Ig-like_fold"/>
</dbReference>
<dbReference type="Gene3D" id="2.60.40.4270">
    <property type="entry name" value="Listeria-Bacteroides repeat domain"/>
    <property type="match status" value="1"/>
</dbReference>
<evidence type="ECO:0000256" key="1">
    <source>
        <dbReference type="ARBA" id="ARBA00004196"/>
    </source>
</evidence>
<dbReference type="InterPro" id="IPR043708">
    <property type="entry name" value="DUF5648"/>
</dbReference>
<name>A0AAW5TVS3_9LACT</name>
<dbReference type="Pfam" id="PF18998">
    <property type="entry name" value="Flg_new_2"/>
    <property type="match status" value="1"/>
</dbReference>
<dbReference type="Pfam" id="PF18885">
    <property type="entry name" value="DUF5648"/>
    <property type="match status" value="1"/>
</dbReference>
<dbReference type="GO" id="GO:0030313">
    <property type="term" value="C:cell envelope"/>
    <property type="evidence" value="ECO:0007669"/>
    <property type="project" value="UniProtKB-SubCell"/>
</dbReference>
<dbReference type="InterPro" id="IPR042229">
    <property type="entry name" value="Listeria/Bacterioides_rpt_sf"/>
</dbReference>